<comment type="caution">
    <text evidence="4">The sequence shown here is derived from an EMBL/GenBank/DDBJ whole genome shotgun (WGS) entry which is preliminary data.</text>
</comment>
<evidence type="ECO:0000313" key="4">
    <source>
        <dbReference type="EMBL" id="OXA50653.1"/>
    </source>
</evidence>
<dbReference type="InterPro" id="IPR013788">
    <property type="entry name" value="Hemocyanin/hexamerin"/>
</dbReference>
<dbReference type="InterPro" id="IPR000896">
    <property type="entry name" value="Hemocyanin/hexamerin_mid_dom"/>
</dbReference>
<keyword evidence="2" id="KW-0758">Storage protein</keyword>
<evidence type="ECO:0000256" key="2">
    <source>
        <dbReference type="ARBA" id="ARBA00022761"/>
    </source>
</evidence>
<reference evidence="4 5" key="1">
    <citation type="submission" date="2015-12" db="EMBL/GenBank/DDBJ databases">
        <title>The genome of Folsomia candida.</title>
        <authorList>
            <person name="Faddeeva A."/>
            <person name="Derks M.F."/>
            <person name="Anvar Y."/>
            <person name="Smit S."/>
            <person name="Van Straalen N."/>
            <person name="Roelofs D."/>
        </authorList>
    </citation>
    <scope>NUCLEOTIDE SEQUENCE [LARGE SCALE GENOMIC DNA]</scope>
    <source>
        <strain evidence="4 5">VU population</strain>
        <tissue evidence="4">Whole body</tissue>
    </source>
</reference>
<dbReference type="GO" id="GO:0004497">
    <property type="term" value="F:monooxygenase activity"/>
    <property type="evidence" value="ECO:0007669"/>
    <property type="project" value="UniProtKB-ARBA"/>
</dbReference>
<dbReference type="Pfam" id="PF00372">
    <property type="entry name" value="Hemocyanin_M"/>
    <property type="match status" value="1"/>
</dbReference>
<evidence type="ECO:0000256" key="1">
    <source>
        <dbReference type="ARBA" id="ARBA00009470"/>
    </source>
</evidence>
<accession>A0A226DZD6</accession>
<dbReference type="GO" id="GO:0045735">
    <property type="term" value="F:nutrient reservoir activity"/>
    <property type="evidence" value="ECO:0007669"/>
    <property type="project" value="UniProtKB-KW"/>
</dbReference>
<feature type="domain" description="Tyrosinase copper-binding" evidence="3">
    <location>
        <begin position="317"/>
        <end position="328"/>
    </location>
</feature>
<dbReference type="EMBL" id="LNIX01000008">
    <property type="protein sequence ID" value="OXA50653.1"/>
    <property type="molecule type" value="Genomic_DNA"/>
</dbReference>
<dbReference type="InterPro" id="IPR037020">
    <property type="entry name" value="Hemocyanin_C_sf"/>
</dbReference>
<dbReference type="PANTHER" id="PTHR11511">
    <property type="entry name" value="LARVAL STORAGE PROTEIN/PHENOLOXIDASE"/>
    <property type="match status" value="1"/>
</dbReference>
<organism evidence="4 5">
    <name type="scientific">Folsomia candida</name>
    <name type="common">Springtail</name>
    <dbReference type="NCBI Taxonomy" id="158441"/>
    <lineage>
        <taxon>Eukaryota</taxon>
        <taxon>Metazoa</taxon>
        <taxon>Ecdysozoa</taxon>
        <taxon>Arthropoda</taxon>
        <taxon>Hexapoda</taxon>
        <taxon>Collembola</taxon>
        <taxon>Entomobryomorpha</taxon>
        <taxon>Isotomoidea</taxon>
        <taxon>Isotomidae</taxon>
        <taxon>Proisotominae</taxon>
        <taxon>Folsomia</taxon>
    </lineage>
</organism>
<proteinExistence type="inferred from homology"/>
<name>A0A226DZD6_FOLCA</name>
<dbReference type="SUPFAM" id="SSF48056">
    <property type="entry name" value="Di-copper centre-containing domain"/>
    <property type="match status" value="1"/>
</dbReference>
<dbReference type="Proteomes" id="UP000198287">
    <property type="component" value="Unassembled WGS sequence"/>
</dbReference>
<dbReference type="SUPFAM" id="SSF48050">
    <property type="entry name" value="Hemocyanin, N-terminal domain"/>
    <property type="match status" value="1"/>
</dbReference>
<dbReference type="AlphaFoldDB" id="A0A226DZD6"/>
<evidence type="ECO:0000259" key="3">
    <source>
        <dbReference type="PROSITE" id="PS00498"/>
    </source>
</evidence>
<comment type="similarity">
    <text evidence="1">Belongs to the tyrosinase family. Hemocyanin subfamily.</text>
</comment>
<keyword evidence="5" id="KW-1185">Reference proteome</keyword>
<dbReference type="GO" id="GO:0005615">
    <property type="term" value="C:extracellular space"/>
    <property type="evidence" value="ECO:0007669"/>
    <property type="project" value="UniProtKB-ARBA"/>
</dbReference>
<dbReference type="STRING" id="158441.A0A226DZD6"/>
<dbReference type="InterPro" id="IPR002227">
    <property type="entry name" value="Tyrosinase_Cu-bd"/>
</dbReference>
<dbReference type="OrthoDB" id="6371642at2759"/>
<protein>
    <submittedName>
        <fullName evidence="4">Hemocyanin B chain</fullName>
    </submittedName>
</protein>
<dbReference type="InterPro" id="IPR014756">
    <property type="entry name" value="Ig_E-set"/>
</dbReference>
<dbReference type="PANTHER" id="PTHR11511:SF5">
    <property type="entry name" value="FAT-BODY PROTEIN 1-RELATED"/>
    <property type="match status" value="1"/>
</dbReference>
<sequence>MSDFNPLNYLNLYSNPTTVKEYIEQLHADQLYKRWDTFIKRWRHLDEMTTIFEILYFIDVSQPVGWDLFYNTTSYLSVRVNVGQFVWATGTLFSTKFFGLLSPPVFYDTLPQLYTRKEVIRSMNRLPEPPPPPAGHVDVYDEPAYWIQDASLDYTHHQLMGRYFAERRSNNLGDIEPISLSDDFLLRKGFEPVRLNYDLGEYPTRGPNMSLKPQEGFQILRDSETRLLEAIQNGYAINGNREAVPLHNNPESFASDISGNDMFGAIVESSTSSINIDYYGSIHGDLHGNIADIIDPRYPQEFPMPGVQDHQEVNLPDPTFYQIHLYIDNLHRRHKYASPQIRSEKELVVSGVQLRSLKLQRKGTLGWNIWPWTPKVQVLTTYFEDVTRDVSNAVVDCNRLSQGEIFQTKVQQLNYHEFDYKLEIWSGHMGVENFIARIFMAPYLGADGKPSSEDDLHWSMFEMDKFPFVLKPGLNRLTRPSGRSLVCVGHEDQKLRRACGWPRHLLLPKGTADGLAMKLFVLVSPAQAGQNGGAVYTVDNEMNFPALSLCGHPWEKYPDDKPMGYPFDKKIHFDPPFAAGLIGLTNYGFYDSHDENKMHSRDQKPNFL</sequence>
<evidence type="ECO:0000313" key="5">
    <source>
        <dbReference type="Proteomes" id="UP000198287"/>
    </source>
</evidence>
<dbReference type="PROSITE" id="PS00498">
    <property type="entry name" value="TYROSINASE_2"/>
    <property type="match status" value="1"/>
</dbReference>
<dbReference type="Gene3D" id="2.60.40.1520">
    <property type="entry name" value="Hemocyanin, C-terminal domain"/>
    <property type="match status" value="1"/>
</dbReference>
<dbReference type="InterPro" id="IPR005203">
    <property type="entry name" value="Hemocyanin_C"/>
</dbReference>
<dbReference type="InterPro" id="IPR008922">
    <property type="entry name" value="Di-copper_centre_dom_sf"/>
</dbReference>
<gene>
    <name evidence="4" type="ORF">Fcan01_14466</name>
</gene>
<dbReference type="InterPro" id="IPR036697">
    <property type="entry name" value="Hemocyanin_N_sf"/>
</dbReference>
<dbReference type="Gene3D" id="1.10.1280.10">
    <property type="entry name" value="Di-copper center containing domain from catechol oxidase"/>
    <property type="match status" value="1"/>
</dbReference>
<dbReference type="SUPFAM" id="SSF81296">
    <property type="entry name" value="E set domains"/>
    <property type="match status" value="1"/>
</dbReference>
<dbReference type="Pfam" id="PF03723">
    <property type="entry name" value="Hemocyanin_C"/>
    <property type="match status" value="2"/>
</dbReference>